<sequence>MSAPNAPSNITQEPIRPDGEAWEPIDFPRVTSLRLSFKNIIEISNLNNFDSLLTLRLDNNIIDKIANLGHLKQLTWLDLSFNNIREIEGLGELHELLDLSLYHNQIEEIRDRLDGCPKLNILSLGHNNIQDLRQIDYLRQFQNLRCLCMDSNKICLAESYNQHVLAYLPHLKYLDYMLIDRKAVAQAQEGYDLEGITEVREKEQTEQARQKALAEKQAVIEKLKTAFLDCTENLFEEMFSKEVEPDNVLALACYPGLKEDYRDKLSEEIKGLRSRMEEKNDVRLRKVVAFEKAVYAAETESEEEAFQAIRDFKSLKKKVLSQIDREDNDRLRSEVDELIKQLMDQLSGLENHLMANEIQVQESIEEALSDFEAKISDLVKGMLDCTALWVDGRNAELKRKKVNPSQDNSREFFQRLEELEKSFITGLTEGANTEIESFTQASESAMADTDPQKAKYLNNREEMNQALTNFTDAHNSLIQNKDDYMNNQMNSWNRSFFENHRGRQYNRNRQRVMDIRQVIEECRSEIQAASEDGNEYDEGDLGGWENWSSGFRAGASQKCFRDQWEMDDWNPQRDSWIVRGVSSFEHESNYVVIFSTQ</sequence>
<keyword evidence="7" id="KW-0969">Cilium</keyword>
<evidence type="ECO:0000256" key="8">
    <source>
        <dbReference type="ARBA" id="ARBA00023212"/>
    </source>
</evidence>
<evidence type="ECO:0000256" key="11">
    <source>
        <dbReference type="ARBA" id="ARBA00040950"/>
    </source>
</evidence>
<evidence type="ECO:0000256" key="6">
    <source>
        <dbReference type="ARBA" id="ARBA00023054"/>
    </source>
</evidence>
<evidence type="ECO:0000256" key="9">
    <source>
        <dbReference type="ARBA" id="ARBA00023273"/>
    </source>
</evidence>
<dbReference type="PROSITE" id="PS51450">
    <property type="entry name" value="LRR"/>
    <property type="match status" value="3"/>
</dbReference>
<keyword evidence="2" id="KW-0963">Cytoplasm</keyword>
<evidence type="ECO:0000256" key="4">
    <source>
        <dbReference type="ARBA" id="ARBA00022737"/>
    </source>
</evidence>
<keyword evidence="4" id="KW-0677">Repeat</keyword>
<accession>A0ABP0Q3S7</accession>
<comment type="similarity">
    <text evidence="10">Belongs to the DRC3 family.</text>
</comment>
<dbReference type="InterPro" id="IPR050576">
    <property type="entry name" value="Cilia_flagella_integrity"/>
</dbReference>
<keyword evidence="5" id="KW-0282">Flagellum</keyword>
<evidence type="ECO:0000256" key="2">
    <source>
        <dbReference type="ARBA" id="ARBA00022490"/>
    </source>
</evidence>
<reference evidence="14 15" key="1">
    <citation type="submission" date="2024-02" db="EMBL/GenBank/DDBJ databases">
        <authorList>
            <person name="Chen Y."/>
            <person name="Shah S."/>
            <person name="Dougan E. K."/>
            <person name="Thang M."/>
            <person name="Chan C."/>
        </authorList>
    </citation>
    <scope>NUCLEOTIDE SEQUENCE [LARGE SCALE GENOMIC DNA]</scope>
</reference>
<dbReference type="PANTHER" id="PTHR45973:SF12">
    <property type="entry name" value="DYNEIN REGULATORY COMPLEX SUBUNIT 3"/>
    <property type="match status" value="1"/>
</dbReference>
<evidence type="ECO:0000256" key="1">
    <source>
        <dbReference type="ARBA" id="ARBA00004611"/>
    </source>
</evidence>
<dbReference type="Proteomes" id="UP001642484">
    <property type="component" value="Unassembled WGS sequence"/>
</dbReference>
<protein>
    <recommendedName>
        <fullName evidence="11">Dynein regulatory complex subunit 3</fullName>
    </recommendedName>
</protein>
<keyword evidence="15" id="KW-1185">Reference proteome</keyword>
<keyword evidence="6 12" id="KW-0175">Coiled coil</keyword>
<evidence type="ECO:0000256" key="5">
    <source>
        <dbReference type="ARBA" id="ARBA00022846"/>
    </source>
</evidence>
<dbReference type="Pfam" id="PF14580">
    <property type="entry name" value="LRR_9"/>
    <property type="match status" value="1"/>
</dbReference>
<name>A0ABP0Q3S7_9DINO</name>
<organism evidence="14 15">
    <name type="scientific">Durusdinium trenchii</name>
    <dbReference type="NCBI Taxonomy" id="1381693"/>
    <lineage>
        <taxon>Eukaryota</taxon>
        <taxon>Sar</taxon>
        <taxon>Alveolata</taxon>
        <taxon>Dinophyceae</taxon>
        <taxon>Suessiales</taxon>
        <taxon>Symbiodiniaceae</taxon>
        <taxon>Durusdinium</taxon>
    </lineage>
</organism>
<evidence type="ECO:0000313" key="14">
    <source>
        <dbReference type="EMBL" id="CAK9081654.1"/>
    </source>
</evidence>
<dbReference type="Gene3D" id="3.80.10.10">
    <property type="entry name" value="Ribonuclease Inhibitor"/>
    <property type="match status" value="1"/>
</dbReference>
<evidence type="ECO:0000313" key="15">
    <source>
        <dbReference type="Proteomes" id="UP001642484"/>
    </source>
</evidence>
<evidence type="ECO:0000256" key="7">
    <source>
        <dbReference type="ARBA" id="ARBA00023069"/>
    </source>
</evidence>
<feature type="coiled-coil region" evidence="12">
    <location>
        <begin position="332"/>
        <end position="359"/>
    </location>
</feature>
<dbReference type="SUPFAM" id="SSF52075">
    <property type="entry name" value="Outer arm dynein light chain 1"/>
    <property type="match status" value="1"/>
</dbReference>
<dbReference type="EMBL" id="CAXAMN010023862">
    <property type="protein sequence ID" value="CAK9081654.1"/>
    <property type="molecule type" value="Genomic_DNA"/>
</dbReference>
<gene>
    <name evidence="14" type="ORF">CCMP2556_LOCUS39935</name>
</gene>
<dbReference type="SMART" id="SM00365">
    <property type="entry name" value="LRR_SD22"/>
    <property type="match status" value="4"/>
</dbReference>
<dbReference type="PANTHER" id="PTHR45973">
    <property type="entry name" value="PROTEIN PHOSPHATASE 1 REGULATORY SUBUNIT SDS22-RELATED"/>
    <property type="match status" value="1"/>
</dbReference>
<comment type="subcellular location">
    <subcellularLocation>
        <location evidence="1">Cytoplasm</location>
        <location evidence="1">Cytoskeleton</location>
        <location evidence="1">Flagellum axoneme</location>
    </subcellularLocation>
</comment>
<feature type="region of interest" description="Disordered" evidence="13">
    <location>
        <begin position="1"/>
        <end position="22"/>
    </location>
</feature>
<dbReference type="InterPro" id="IPR032675">
    <property type="entry name" value="LRR_dom_sf"/>
</dbReference>
<evidence type="ECO:0000256" key="13">
    <source>
        <dbReference type="SAM" id="MobiDB-lite"/>
    </source>
</evidence>
<keyword evidence="9" id="KW-0966">Cell projection</keyword>
<dbReference type="InterPro" id="IPR001611">
    <property type="entry name" value="Leu-rich_rpt"/>
</dbReference>
<keyword evidence="8" id="KW-0206">Cytoskeleton</keyword>
<comment type="caution">
    <text evidence="14">The sequence shown here is derived from an EMBL/GenBank/DDBJ whole genome shotgun (WGS) entry which is preliminary data.</text>
</comment>
<feature type="compositionally biased region" description="Polar residues" evidence="13">
    <location>
        <begin position="1"/>
        <end position="12"/>
    </location>
</feature>
<evidence type="ECO:0000256" key="12">
    <source>
        <dbReference type="SAM" id="Coils"/>
    </source>
</evidence>
<evidence type="ECO:0000256" key="10">
    <source>
        <dbReference type="ARBA" id="ARBA00038378"/>
    </source>
</evidence>
<keyword evidence="3" id="KW-0433">Leucine-rich repeat</keyword>
<proteinExistence type="inferred from homology"/>
<evidence type="ECO:0000256" key="3">
    <source>
        <dbReference type="ARBA" id="ARBA00022614"/>
    </source>
</evidence>